<feature type="non-terminal residue" evidence="1">
    <location>
        <position position="1"/>
    </location>
</feature>
<proteinExistence type="predicted"/>
<evidence type="ECO:0000313" key="1">
    <source>
        <dbReference type="EMBL" id="SVD11887.1"/>
    </source>
</evidence>
<dbReference type="EMBL" id="UINC01130677">
    <property type="protein sequence ID" value="SVD11887.1"/>
    <property type="molecule type" value="Genomic_DNA"/>
</dbReference>
<dbReference type="AlphaFoldDB" id="A0A382SRQ2"/>
<name>A0A382SRQ2_9ZZZZ</name>
<gene>
    <name evidence="1" type="ORF">METZ01_LOCUS364741</name>
</gene>
<feature type="non-terminal residue" evidence="1">
    <location>
        <position position="309"/>
    </location>
</feature>
<protein>
    <submittedName>
        <fullName evidence="1">Uncharacterized protein</fullName>
    </submittedName>
</protein>
<accession>A0A382SRQ2</accession>
<sequence length="309" mass="32687">GTAEIDECGVCGGNNSSCADCAGVPNGSAYEDECDLCDDDPSNDCVQDCAGEWGGTLEIDICGVCDGDDTTCIPEQFEYNQSNIQGFYYFYTVTIDGDDVDAEDWVGAFNGDVCVGARKWDTSLCNNGVCDVPIMGDNGYPETDGYMQLGDIPTFKIFDFSANLYYNTEASETVEPFDNNNFIQIIENLNVSPDCNGDLGGDAVLDECYVCGGNGIANGECDCDGNIELGCGCGETGPSGCDNECGSTAEFDECGVCDGIGPDVECWDGSIVCDATACPIDCPDGTILMDQFANYDENICVPVDFSTVN</sequence>
<organism evidence="1">
    <name type="scientific">marine metagenome</name>
    <dbReference type="NCBI Taxonomy" id="408172"/>
    <lineage>
        <taxon>unclassified sequences</taxon>
        <taxon>metagenomes</taxon>
        <taxon>ecological metagenomes</taxon>
    </lineage>
</organism>
<reference evidence="1" key="1">
    <citation type="submission" date="2018-05" db="EMBL/GenBank/DDBJ databases">
        <authorList>
            <person name="Lanie J.A."/>
            <person name="Ng W.-L."/>
            <person name="Kazmierczak K.M."/>
            <person name="Andrzejewski T.M."/>
            <person name="Davidsen T.M."/>
            <person name="Wayne K.J."/>
            <person name="Tettelin H."/>
            <person name="Glass J.I."/>
            <person name="Rusch D."/>
            <person name="Podicherti R."/>
            <person name="Tsui H.-C.T."/>
            <person name="Winkler M.E."/>
        </authorList>
    </citation>
    <scope>NUCLEOTIDE SEQUENCE</scope>
</reference>